<name>A0A9X3RCF1_9BACI</name>
<evidence type="ECO:0000313" key="1">
    <source>
        <dbReference type="EMBL" id="MCZ8535232.1"/>
    </source>
</evidence>
<gene>
    <name evidence="1" type="ORF">M9R61_18165</name>
</gene>
<dbReference type="Proteomes" id="UP001152172">
    <property type="component" value="Unassembled WGS sequence"/>
</dbReference>
<evidence type="ECO:0000313" key="2">
    <source>
        <dbReference type="Proteomes" id="UP001152172"/>
    </source>
</evidence>
<comment type="caution">
    <text evidence="1">The sequence shown here is derived from an EMBL/GenBank/DDBJ whole genome shotgun (WGS) entry which is preliminary data.</text>
</comment>
<organism evidence="1 2">
    <name type="scientific">Psychrobacillus psychrodurans</name>
    <dbReference type="NCBI Taxonomy" id="126157"/>
    <lineage>
        <taxon>Bacteria</taxon>
        <taxon>Bacillati</taxon>
        <taxon>Bacillota</taxon>
        <taxon>Bacilli</taxon>
        <taxon>Bacillales</taxon>
        <taxon>Bacillaceae</taxon>
        <taxon>Psychrobacillus</taxon>
    </lineage>
</organism>
<reference evidence="1" key="1">
    <citation type="submission" date="2022-05" db="EMBL/GenBank/DDBJ databases">
        <authorList>
            <person name="Colautti A."/>
            <person name="Iacumin L."/>
        </authorList>
    </citation>
    <scope>NUCLEOTIDE SEQUENCE</scope>
    <source>
        <strain evidence="1">DSM 30747</strain>
    </source>
</reference>
<dbReference type="RefSeq" id="WP_269923230.1">
    <property type="nucleotide sequence ID" value="NZ_JAMKBI010000017.1"/>
</dbReference>
<dbReference type="EMBL" id="JAMKBI010000017">
    <property type="protein sequence ID" value="MCZ8535232.1"/>
    <property type="molecule type" value="Genomic_DNA"/>
</dbReference>
<keyword evidence="2" id="KW-1185">Reference proteome</keyword>
<dbReference type="InterPro" id="IPR024992">
    <property type="entry name" value="DUF3891"/>
</dbReference>
<sequence>MIIFEREKSYIMVAQNDHAKVSKDIAQNCKEDYFFSPNRKKEVLLAVGEHDRGWIEPDTSPIWNDKKEMPYSFIDYPTDLKLSFYKKGLDEVEEMSNYAGLLCSLHYSSFIQDADESVVEEFWEEEKQRQNRLSDELGIKEDKDMKETMMYHLDLLKFSDFISLYICLHEPGDNKYKHSFFQNGFPQLFLFATDKPIIAHWESKETVSLSFSPLNGETEVELHYKEVMKEQIEKDGILQAYKDTLFSTRKLTFK</sequence>
<dbReference type="Pfam" id="PF13030">
    <property type="entry name" value="DUF3891"/>
    <property type="match status" value="1"/>
</dbReference>
<accession>A0A9X3RCF1</accession>
<protein>
    <submittedName>
        <fullName evidence="1">DUF3891 family protein</fullName>
    </submittedName>
</protein>
<proteinExistence type="predicted"/>
<dbReference type="AlphaFoldDB" id="A0A9X3RCF1"/>